<protein>
    <recommendedName>
        <fullName evidence="6">Tyr recombinase domain-containing protein</fullName>
    </recommendedName>
</protein>
<keyword evidence="2" id="KW-0229">DNA integration</keyword>
<dbReference type="PROSITE" id="PS51898">
    <property type="entry name" value="TYR_RECOMBINASE"/>
    <property type="match status" value="1"/>
</dbReference>
<dbReference type="Gene3D" id="1.10.443.10">
    <property type="entry name" value="Intergrase catalytic core"/>
    <property type="match status" value="1"/>
</dbReference>
<dbReference type="InterPro" id="IPR013762">
    <property type="entry name" value="Integrase-like_cat_sf"/>
</dbReference>
<comment type="similarity">
    <text evidence="1">Belongs to the 'phage' integrase family.</text>
</comment>
<gene>
    <name evidence="7" type="ORF">GALL_259660</name>
</gene>
<proteinExistence type="inferred from homology"/>
<dbReference type="InterPro" id="IPR038488">
    <property type="entry name" value="Integrase_DNA-bd_sf"/>
</dbReference>
<keyword evidence="3" id="KW-0233">DNA recombination</keyword>
<evidence type="ECO:0000313" key="7">
    <source>
        <dbReference type="EMBL" id="OIQ92129.1"/>
    </source>
</evidence>
<evidence type="ECO:0000256" key="4">
    <source>
        <dbReference type="ARBA" id="ARBA00023195"/>
    </source>
</evidence>
<comment type="caution">
    <text evidence="7">The sequence shown here is derived from an EMBL/GenBank/DDBJ whole genome shotgun (WGS) entry which is preliminary data.</text>
</comment>
<dbReference type="GO" id="GO:0044826">
    <property type="term" value="P:viral genome integration into host DNA"/>
    <property type="evidence" value="ECO:0007669"/>
    <property type="project" value="UniProtKB-KW"/>
</dbReference>
<dbReference type="GO" id="GO:0046718">
    <property type="term" value="P:symbiont entry into host cell"/>
    <property type="evidence" value="ECO:0007669"/>
    <property type="project" value="UniProtKB-KW"/>
</dbReference>
<dbReference type="GO" id="GO:0003677">
    <property type="term" value="F:DNA binding"/>
    <property type="evidence" value="ECO:0007669"/>
    <property type="project" value="InterPro"/>
</dbReference>
<keyword evidence="5" id="KW-1160">Virus entry into host cell</keyword>
<dbReference type="InterPro" id="IPR025166">
    <property type="entry name" value="Integrase_DNA_bind_dom"/>
</dbReference>
<dbReference type="EMBL" id="MLJW01000240">
    <property type="protein sequence ID" value="OIQ92129.1"/>
    <property type="molecule type" value="Genomic_DNA"/>
</dbReference>
<dbReference type="InterPro" id="IPR002104">
    <property type="entry name" value="Integrase_catalytic"/>
</dbReference>
<evidence type="ECO:0000256" key="5">
    <source>
        <dbReference type="ARBA" id="ARBA00023296"/>
    </source>
</evidence>
<dbReference type="SUPFAM" id="SSF56349">
    <property type="entry name" value="DNA breaking-rejoining enzymes"/>
    <property type="match status" value="1"/>
</dbReference>
<dbReference type="Gene3D" id="3.30.160.390">
    <property type="entry name" value="Integrase, DNA-binding domain"/>
    <property type="match status" value="1"/>
</dbReference>
<dbReference type="Pfam" id="PF13356">
    <property type="entry name" value="Arm-DNA-bind_3"/>
    <property type="match status" value="1"/>
</dbReference>
<evidence type="ECO:0000259" key="6">
    <source>
        <dbReference type="PROSITE" id="PS51898"/>
    </source>
</evidence>
<organism evidence="7">
    <name type="scientific">mine drainage metagenome</name>
    <dbReference type="NCBI Taxonomy" id="410659"/>
    <lineage>
        <taxon>unclassified sequences</taxon>
        <taxon>metagenomes</taxon>
        <taxon>ecological metagenomes</taxon>
    </lineage>
</organism>
<accession>A0A1J5R8D8</accession>
<dbReference type="PANTHER" id="PTHR30629">
    <property type="entry name" value="PROPHAGE INTEGRASE"/>
    <property type="match status" value="1"/>
</dbReference>
<dbReference type="GO" id="GO:0015074">
    <property type="term" value="P:DNA integration"/>
    <property type="evidence" value="ECO:0007669"/>
    <property type="project" value="UniProtKB-KW"/>
</dbReference>
<dbReference type="InterPro" id="IPR050808">
    <property type="entry name" value="Phage_Integrase"/>
</dbReference>
<dbReference type="InterPro" id="IPR011010">
    <property type="entry name" value="DNA_brk_join_enz"/>
</dbReference>
<dbReference type="PANTHER" id="PTHR30629:SF2">
    <property type="entry name" value="PROPHAGE INTEGRASE INTS-RELATED"/>
    <property type="match status" value="1"/>
</dbReference>
<sequence>MGKRENFTAGRVAEFTCPAGKHQAIYWDGKQPGLGLRVTAKGARAYVFQAWIDGGSVRVTIGHPDVWPLETIWTTDRETGQRVELQRGARQEAARLKALVDSGVNPAEHRREQAAEKVRRKAAADSLKEKTVAALCTAYIDLLKQRKKVDARDAELTLQRFLAANEALAAKPAHAATSADFVTGLRKLHEDGKVREPGKVRSYAHAAFRTAMMAATDPEIPVKFEAFRVTANPLATIRATPARADKRPLSAGELRTFWRIAQAAEGTTGALMKLHILTGGQRIAQLLRLQREDVHADYIVLRDPKGRRTEARRHPVPLLDDAKTALKTFAGAPMVFTVDGKAISPAVLYRMESEAIGDQIEDFEPKRLRSGIETALASLGIGREIRAQVQSHGLGGVQDRHYDDHDYMGEKRAALQALIDLLNSHPAAKVTVIKARVKA</sequence>
<evidence type="ECO:0000256" key="2">
    <source>
        <dbReference type="ARBA" id="ARBA00022908"/>
    </source>
</evidence>
<evidence type="ECO:0000256" key="3">
    <source>
        <dbReference type="ARBA" id="ARBA00023172"/>
    </source>
</evidence>
<keyword evidence="4" id="KW-1179">Viral genome integration</keyword>
<evidence type="ECO:0000256" key="1">
    <source>
        <dbReference type="ARBA" id="ARBA00008857"/>
    </source>
</evidence>
<feature type="domain" description="Tyr recombinase" evidence="6">
    <location>
        <begin position="244"/>
        <end position="416"/>
    </location>
</feature>
<dbReference type="AlphaFoldDB" id="A0A1J5R8D8"/>
<reference evidence="7" key="1">
    <citation type="submission" date="2016-10" db="EMBL/GenBank/DDBJ databases">
        <title>Sequence of Gallionella enrichment culture.</title>
        <authorList>
            <person name="Poehlein A."/>
            <person name="Muehling M."/>
            <person name="Daniel R."/>
        </authorList>
    </citation>
    <scope>NUCLEOTIDE SEQUENCE</scope>
</reference>
<dbReference type="GO" id="GO:0075713">
    <property type="term" value="P:establishment of integrated proviral latency"/>
    <property type="evidence" value="ECO:0007669"/>
    <property type="project" value="UniProtKB-KW"/>
</dbReference>
<dbReference type="GO" id="GO:0006310">
    <property type="term" value="P:DNA recombination"/>
    <property type="evidence" value="ECO:0007669"/>
    <property type="project" value="UniProtKB-KW"/>
</dbReference>
<name>A0A1J5R8D8_9ZZZZ</name>